<proteinExistence type="predicted"/>
<evidence type="ECO:0000313" key="3">
    <source>
        <dbReference type="Proteomes" id="UP000724686"/>
    </source>
</evidence>
<evidence type="ECO:0000256" key="1">
    <source>
        <dbReference type="SAM" id="SignalP"/>
    </source>
</evidence>
<sequence length="496" mass="55189">MKRTQIYLILFLSVFLVQKSMNADQVVTTKKDEPDAYYGLDVRAVISPSYGYKIQNEPTALATTGQNAPANPYMSQNDKSGFSTPWTLLMISKTFQETGIQTELWGELIRNSQLTSDTRTDGGTKQNPYIVSVRRASVKKTWETSIGSYTLNFGMQELPHTYTQWSNYWRWRYIDRGPLESLGFAPQPADIGLSATGKWSIVSSQLMLSNGEGYKEAQNVNSAGMDVSARLSVEPKLDDKMNAGFHLFYRKENAAGSAAYECYEGKTGCLPNDLNISTVLVKNKRALQSDTVGSEVNFVWTGALKWNLGLGAFFKRQNGGEIRDRMQFYSAPLVYGKDSFGKSAYAWLSIGFGDFTLLGRYERGTGNNGTMGTTETVQKEFIPGFGVPTANGSLSTQIQNSLTETNASGYSSKSSFRRVSVFLEWMVSHQFKLALGYSENKNFDTNGLGQNLYVDQAGNTRTQKDYLGQFNGIGNFGVLAYSALDRWILLRATIEF</sequence>
<accession>A0ABS2U8L7</accession>
<keyword evidence="1" id="KW-0732">Signal</keyword>
<name>A0ABS2U8L7_9LEPT</name>
<dbReference type="RefSeq" id="WP_205278650.1">
    <property type="nucleotide sequence ID" value="NZ_JAFFPU010000020.1"/>
</dbReference>
<reference evidence="2 3" key="1">
    <citation type="submission" date="2021-02" db="EMBL/GenBank/DDBJ databases">
        <title>Leptospira ainlahdjerensis sp. nov., Leptospira ainazelensis sp. nov., Leptospira abararensis sp. nov. and Leptospira chreensis sp. nov., four new species isolated from water sources in Algeria.</title>
        <authorList>
            <person name="Amara Korba A."/>
            <person name="Kainiu M."/>
            <person name="Vincent A.T."/>
            <person name="Mariet J.-F."/>
            <person name="Veyrier F.J."/>
            <person name="Goarant C."/>
            <person name="Picardeau M."/>
        </authorList>
    </citation>
    <scope>NUCLEOTIDE SEQUENCE [LARGE SCALE GENOMIC DNA]</scope>
    <source>
        <strain evidence="2 3">201903070</strain>
    </source>
</reference>
<feature type="chain" id="PRO_5046346021" description="Alginate export domain-containing protein" evidence="1">
    <location>
        <begin position="24"/>
        <end position="496"/>
    </location>
</feature>
<keyword evidence="3" id="KW-1185">Reference proteome</keyword>
<evidence type="ECO:0000313" key="2">
    <source>
        <dbReference type="EMBL" id="MBM9576474.1"/>
    </source>
</evidence>
<gene>
    <name evidence="2" type="ORF">JWG45_04825</name>
</gene>
<dbReference type="EMBL" id="JAFFPU010000020">
    <property type="protein sequence ID" value="MBM9576474.1"/>
    <property type="molecule type" value="Genomic_DNA"/>
</dbReference>
<evidence type="ECO:0008006" key="4">
    <source>
        <dbReference type="Google" id="ProtNLM"/>
    </source>
</evidence>
<feature type="signal peptide" evidence="1">
    <location>
        <begin position="1"/>
        <end position="23"/>
    </location>
</feature>
<dbReference type="Proteomes" id="UP000724686">
    <property type="component" value="Unassembled WGS sequence"/>
</dbReference>
<organism evidence="2 3">
    <name type="scientific">Leptospira ainlahdjerensis</name>
    <dbReference type="NCBI Taxonomy" id="2810033"/>
    <lineage>
        <taxon>Bacteria</taxon>
        <taxon>Pseudomonadati</taxon>
        <taxon>Spirochaetota</taxon>
        <taxon>Spirochaetia</taxon>
        <taxon>Leptospirales</taxon>
        <taxon>Leptospiraceae</taxon>
        <taxon>Leptospira</taxon>
    </lineage>
</organism>
<comment type="caution">
    <text evidence="2">The sequence shown here is derived from an EMBL/GenBank/DDBJ whole genome shotgun (WGS) entry which is preliminary data.</text>
</comment>
<protein>
    <recommendedName>
        <fullName evidence="4">Alginate export domain-containing protein</fullName>
    </recommendedName>
</protein>